<dbReference type="AlphaFoldDB" id="A0A543FQP5"/>
<evidence type="ECO:0000256" key="2">
    <source>
        <dbReference type="ARBA" id="ARBA00023002"/>
    </source>
</evidence>
<dbReference type="Gene3D" id="3.40.50.720">
    <property type="entry name" value="NAD(P)-binding Rossmann-like Domain"/>
    <property type="match status" value="1"/>
</dbReference>
<dbReference type="RefSeq" id="WP_142107409.1">
    <property type="nucleotide sequence ID" value="NZ_VFPH01000003.1"/>
</dbReference>
<dbReference type="EMBL" id="VFPH01000003">
    <property type="protein sequence ID" value="TQM36159.1"/>
    <property type="molecule type" value="Genomic_DNA"/>
</dbReference>
<proteinExistence type="inferred from homology"/>
<dbReference type="InterPro" id="IPR002347">
    <property type="entry name" value="SDR_fam"/>
</dbReference>
<evidence type="ECO:0000313" key="4">
    <source>
        <dbReference type="Proteomes" id="UP000319818"/>
    </source>
</evidence>
<dbReference type="PANTHER" id="PTHR43669">
    <property type="entry name" value="5-KETO-D-GLUCONATE 5-REDUCTASE"/>
    <property type="match status" value="1"/>
</dbReference>
<reference evidence="3 4" key="1">
    <citation type="submission" date="2019-06" db="EMBL/GenBank/DDBJ databases">
        <title>Sequencing the genomes of 1000 actinobacteria strains.</title>
        <authorList>
            <person name="Klenk H.-P."/>
        </authorList>
    </citation>
    <scope>NUCLEOTIDE SEQUENCE [LARGE SCALE GENOMIC DNA]</scope>
    <source>
        <strain evidence="3 4">DSM 45511</strain>
    </source>
</reference>
<comment type="similarity">
    <text evidence="1">Belongs to the short-chain dehydrogenases/reductases (SDR) family.</text>
</comment>
<comment type="caution">
    <text evidence="3">The sequence shown here is derived from an EMBL/GenBank/DDBJ whole genome shotgun (WGS) entry which is preliminary data.</text>
</comment>
<dbReference type="SUPFAM" id="SSF51735">
    <property type="entry name" value="NAD(P)-binding Rossmann-fold domains"/>
    <property type="match status" value="1"/>
</dbReference>
<dbReference type="PRINTS" id="PR00081">
    <property type="entry name" value="GDHRDH"/>
</dbReference>
<dbReference type="PANTHER" id="PTHR43669:SF6">
    <property type="entry name" value="DECAPRENYLPHOSPHORYL-2-KETO-BETA-D-ERYTHRO-PENTOSE REDUCTASE"/>
    <property type="match status" value="1"/>
</dbReference>
<name>A0A543FQP5_9PSEU</name>
<evidence type="ECO:0000313" key="3">
    <source>
        <dbReference type="EMBL" id="TQM36159.1"/>
    </source>
</evidence>
<dbReference type="OrthoDB" id="5115951at2"/>
<dbReference type="Pfam" id="PF00106">
    <property type="entry name" value="adh_short"/>
    <property type="match status" value="1"/>
</dbReference>
<keyword evidence="4" id="KW-1185">Reference proteome</keyword>
<dbReference type="NCBIfam" id="NF005912">
    <property type="entry name" value="PRK07904.1"/>
    <property type="match status" value="1"/>
</dbReference>
<protein>
    <submittedName>
        <fullName evidence="3">Decaprenylphospho-beta-D-erythro-pentofuranosid-2-ulose 2-reductase</fullName>
    </submittedName>
</protein>
<keyword evidence="2" id="KW-0560">Oxidoreductase</keyword>
<dbReference type="InterPro" id="IPR036291">
    <property type="entry name" value="NAD(P)-bd_dom_sf"/>
</dbReference>
<accession>A0A543FQP5</accession>
<organism evidence="3 4">
    <name type="scientific">Pseudonocardia cypriaca</name>
    <dbReference type="NCBI Taxonomy" id="882449"/>
    <lineage>
        <taxon>Bacteria</taxon>
        <taxon>Bacillati</taxon>
        <taxon>Actinomycetota</taxon>
        <taxon>Actinomycetes</taxon>
        <taxon>Pseudonocardiales</taxon>
        <taxon>Pseudonocardiaceae</taxon>
        <taxon>Pseudonocardia</taxon>
    </lineage>
</organism>
<evidence type="ECO:0000256" key="1">
    <source>
        <dbReference type="ARBA" id="ARBA00006484"/>
    </source>
</evidence>
<sequence length="251" mass="26813">MIDAVGNPQSILLLGGTSEIGLAVVEAFAGDRPLRVVLAARPSDRLDAARARLEARGCAVETLPFDAEALDTHADVVRKAFTGGDIDVAIVAFGLLGDNEQAWTDVSYAARLAQVNYTAAVTVGVAVAERMREQGHGAIVAFSSVAGERARRSNFVYGSTKAGLDAFYSGLTEALRPHGVTVTVVRPGFVHTRMTEGMRPAPLSTTPEAVAAITVDAVRRRRELVWAPAPVRFVMSVLRHLPRSVFRRIPG</sequence>
<gene>
    <name evidence="3" type="ORF">FB388_7613</name>
</gene>
<dbReference type="GO" id="GO:0016491">
    <property type="term" value="F:oxidoreductase activity"/>
    <property type="evidence" value="ECO:0007669"/>
    <property type="project" value="UniProtKB-KW"/>
</dbReference>
<dbReference type="Proteomes" id="UP000319818">
    <property type="component" value="Unassembled WGS sequence"/>
</dbReference>